<keyword evidence="2" id="KW-1185">Reference proteome</keyword>
<protein>
    <submittedName>
        <fullName evidence="1">Uncharacterized protein</fullName>
    </submittedName>
</protein>
<dbReference type="RefSeq" id="XP_016208765.1">
    <property type="nucleotide sequence ID" value="XM_016363386.1"/>
</dbReference>
<dbReference type="Proteomes" id="UP000053259">
    <property type="component" value="Unassembled WGS sequence"/>
</dbReference>
<dbReference type="HOGENOM" id="CLU_1877042_0_0_1"/>
<gene>
    <name evidence="1" type="ORF">PV09_09341</name>
</gene>
<accession>A0A0D1X9N1</accession>
<reference evidence="1 2" key="1">
    <citation type="submission" date="2015-01" db="EMBL/GenBank/DDBJ databases">
        <title>The Genome Sequence of Ochroconis gallopava CBS43764.</title>
        <authorList>
            <consortium name="The Broad Institute Genomics Platform"/>
            <person name="Cuomo C."/>
            <person name="de Hoog S."/>
            <person name="Gorbushina A."/>
            <person name="Stielow B."/>
            <person name="Teixiera M."/>
            <person name="Abouelleil A."/>
            <person name="Chapman S.B."/>
            <person name="Priest M."/>
            <person name="Young S.K."/>
            <person name="Wortman J."/>
            <person name="Nusbaum C."/>
            <person name="Birren B."/>
        </authorList>
    </citation>
    <scope>NUCLEOTIDE SEQUENCE [LARGE SCALE GENOMIC DNA]</scope>
    <source>
        <strain evidence="1 2">CBS 43764</strain>
    </source>
</reference>
<evidence type="ECO:0000313" key="1">
    <source>
        <dbReference type="EMBL" id="KIV98895.1"/>
    </source>
</evidence>
<dbReference type="GeneID" id="27317314"/>
<dbReference type="AlphaFoldDB" id="A0A0D1X9N1"/>
<evidence type="ECO:0000313" key="2">
    <source>
        <dbReference type="Proteomes" id="UP000053259"/>
    </source>
</evidence>
<dbReference type="VEuPathDB" id="FungiDB:PV09_09341"/>
<sequence length="136" mass="15252">MHARSRSRPRPLLLRPFNLRLSRRARARARISHTRMPSRTLSCAKLELGRKHIMTLGSLTGSDRLGRAGRVEDAASFEQRTEGVVGMFGKATVFVCYAGQTLVRTKRTELMPNQHQFVRGTESGKAGLRTRCTSTL</sequence>
<organism evidence="1 2">
    <name type="scientific">Verruconis gallopava</name>
    <dbReference type="NCBI Taxonomy" id="253628"/>
    <lineage>
        <taxon>Eukaryota</taxon>
        <taxon>Fungi</taxon>
        <taxon>Dikarya</taxon>
        <taxon>Ascomycota</taxon>
        <taxon>Pezizomycotina</taxon>
        <taxon>Dothideomycetes</taxon>
        <taxon>Pleosporomycetidae</taxon>
        <taxon>Venturiales</taxon>
        <taxon>Sympoventuriaceae</taxon>
        <taxon>Verruconis</taxon>
    </lineage>
</organism>
<dbReference type="EMBL" id="KN847591">
    <property type="protein sequence ID" value="KIV98895.1"/>
    <property type="molecule type" value="Genomic_DNA"/>
</dbReference>
<dbReference type="InParanoid" id="A0A0D1X9N1"/>
<proteinExistence type="predicted"/>
<name>A0A0D1X9N1_9PEZI</name>